<evidence type="ECO:0000256" key="4">
    <source>
        <dbReference type="SAM" id="MobiDB-lite"/>
    </source>
</evidence>
<comment type="caution">
    <text evidence="6">The sequence shown here is derived from an EMBL/GenBank/DDBJ whole genome shotgun (WGS) entry which is preliminary data.</text>
</comment>
<feature type="compositionally biased region" description="Polar residues" evidence="4">
    <location>
        <begin position="1"/>
        <end position="10"/>
    </location>
</feature>
<evidence type="ECO:0000313" key="7">
    <source>
        <dbReference type="Proteomes" id="UP000789901"/>
    </source>
</evidence>
<keyword evidence="1" id="KW-0479">Metal-binding</keyword>
<feature type="domain" description="BED-type" evidence="5">
    <location>
        <begin position="55"/>
        <end position="88"/>
    </location>
</feature>
<dbReference type="Pfam" id="PF02892">
    <property type="entry name" value="zf-BED"/>
    <property type="match status" value="1"/>
</dbReference>
<reference evidence="6 7" key="1">
    <citation type="submission" date="2021-06" db="EMBL/GenBank/DDBJ databases">
        <authorList>
            <person name="Kallberg Y."/>
            <person name="Tangrot J."/>
            <person name="Rosling A."/>
        </authorList>
    </citation>
    <scope>NUCLEOTIDE SEQUENCE [LARGE SCALE GENOMIC DNA]</scope>
    <source>
        <strain evidence="6 7">120-4 pot B 10/14</strain>
    </source>
</reference>
<evidence type="ECO:0000256" key="2">
    <source>
        <dbReference type="ARBA" id="ARBA00022771"/>
    </source>
</evidence>
<name>A0ABN7VKC0_GIGMA</name>
<dbReference type="Proteomes" id="UP000789901">
    <property type="component" value="Unassembled WGS sequence"/>
</dbReference>
<proteinExistence type="predicted"/>
<evidence type="ECO:0000256" key="3">
    <source>
        <dbReference type="ARBA" id="ARBA00022833"/>
    </source>
</evidence>
<keyword evidence="3" id="KW-0862">Zinc</keyword>
<protein>
    <submittedName>
        <fullName evidence="6">25388_t:CDS:1</fullName>
    </submittedName>
</protein>
<evidence type="ECO:0000313" key="6">
    <source>
        <dbReference type="EMBL" id="CAG8780648.1"/>
    </source>
</evidence>
<sequence length="120" mass="13628">MSTSSKNSNHTPEDCSEEENLQTQLDDDIYISEPDDDNIEIELDEEKIQVKLISKVESAVWKCSKCSAIFRPTTSTSSIRSHLQNQHKLLLNKEILDSIVKKYSSEIQAEKNQAVLNGLF</sequence>
<evidence type="ECO:0000259" key="5">
    <source>
        <dbReference type="Pfam" id="PF02892"/>
    </source>
</evidence>
<organism evidence="6 7">
    <name type="scientific">Gigaspora margarita</name>
    <dbReference type="NCBI Taxonomy" id="4874"/>
    <lineage>
        <taxon>Eukaryota</taxon>
        <taxon>Fungi</taxon>
        <taxon>Fungi incertae sedis</taxon>
        <taxon>Mucoromycota</taxon>
        <taxon>Glomeromycotina</taxon>
        <taxon>Glomeromycetes</taxon>
        <taxon>Diversisporales</taxon>
        <taxon>Gigasporaceae</taxon>
        <taxon>Gigaspora</taxon>
    </lineage>
</organism>
<gene>
    <name evidence="6" type="ORF">GMARGA_LOCUS19680</name>
</gene>
<accession>A0ABN7VKC0</accession>
<evidence type="ECO:0000256" key="1">
    <source>
        <dbReference type="ARBA" id="ARBA00022723"/>
    </source>
</evidence>
<keyword evidence="7" id="KW-1185">Reference proteome</keyword>
<keyword evidence="2" id="KW-0863">Zinc-finger</keyword>
<feature type="compositionally biased region" description="Acidic residues" evidence="4">
    <location>
        <begin position="14"/>
        <end position="28"/>
    </location>
</feature>
<dbReference type="EMBL" id="CAJVQB010016601">
    <property type="protein sequence ID" value="CAG8780648.1"/>
    <property type="molecule type" value="Genomic_DNA"/>
</dbReference>
<feature type="region of interest" description="Disordered" evidence="4">
    <location>
        <begin position="1"/>
        <end position="28"/>
    </location>
</feature>
<dbReference type="InterPro" id="IPR003656">
    <property type="entry name" value="Znf_BED"/>
</dbReference>